<evidence type="ECO:0000313" key="2">
    <source>
        <dbReference type="EMBL" id="GHA99495.1"/>
    </source>
</evidence>
<feature type="region of interest" description="Disordered" evidence="1">
    <location>
        <begin position="1"/>
        <end position="20"/>
    </location>
</feature>
<proteinExistence type="predicted"/>
<accession>A0A8J3CRL2</accession>
<protein>
    <submittedName>
        <fullName evidence="2">Uncharacterized protein</fullName>
    </submittedName>
</protein>
<name>A0A8J3CRL2_9PROT</name>
<gene>
    <name evidence="2" type="ORF">GCM10009069_22850</name>
</gene>
<keyword evidence="3" id="KW-1185">Reference proteome</keyword>
<evidence type="ECO:0000256" key="1">
    <source>
        <dbReference type="SAM" id="MobiDB-lite"/>
    </source>
</evidence>
<dbReference type="EMBL" id="BMZH01000010">
    <property type="protein sequence ID" value="GHA99495.1"/>
    <property type="molecule type" value="Genomic_DNA"/>
</dbReference>
<dbReference type="AlphaFoldDB" id="A0A8J3CRL2"/>
<reference evidence="2" key="2">
    <citation type="submission" date="2020-09" db="EMBL/GenBank/DDBJ databases">
        <authorList>
            <person name="Sun Q."/>
            <person name="Kim S."/>
        </authorList>
    </citation>
    <scope>NUCLEOTIDE SEQUENCE</scope>
    <source>
        <strain evidence="2">KCTC 32513</strain>
    </source>
</reference>
<organism evidence="2 3">
    <name type="scientific">Algimonas arctica</name>
    <dbReference type="NCBI Taxonomy" id="1479486"/>
    <lineage>
        <taxon>Bacteria</taxon>
        <taxon>Pseudomonadati</taxon>
        <taxon>Pseudomonadota</taxon>
        <taxon>Alphaproteobacteria</taxon>
        <taxon>Maricaulales</taxon>
        <taxon>Robiginitomaculaceae</taxon>
        <taxon>Algimonas</taxon>
    </lineage>
</organism>
<dbReference type="Proteomes" id="UP000634004">
    <property type="component" value="Unassembled WGS sequence"/>
</dbReference>
<sequence length="71" mass="7870">MRAFARANPLSFGMKETNRSGRSPAIVRLKPKFPALQGKLEKLAGMTREFAISAKQVTDFTTETPRFPASN</sequence>
<evidence type="ECO:0000313" key="3">
    <source>
        <dbReference type="Proteomes" id="UP000634004"/>
    </source>
</evidence>
<comment type="caution">
    <text evidence="2">The sequence shown here is derived from an EMBL/GenBank/DDBJ whole genome shotgun (WGS) entry which is preliminary data.</text>
</comment>
<reference evidence="2" key="1">
    <citation type="journal article" date="2014" name="Int. J. Syst. Evol. Microbiol.">
        <title>Complete genome sequence of Corynebacterium casei LMG S-19264T (=DSM 44701T), isolated from a smear-ripened cheese.</title>
        <authorList>
            <consortium name="US DOE Joint Genome Institute (JGI-PGF)"/>
            <person name="Walter F."/>
            <person name="Albersmeier A."/>
            <person name="Kalinowski J."/>
            <person name="Ruckert C."/>
        </authorList>
    </citation>
    <scope>NUCLEOTIDE SEQUENCE</scope>
    <source>
        <strain evidence="2">KCTC 32513</strain>
    </source>
</reference>